<dbReference type="Proteomes" id="UP000034487">
    <property type="component" value="Unassembled WGS sequence"/>
</dbReference>
<keyword evidence="1" id="KW-1133">Transmembrane helix</keyword>
<feature type="transmembrane region" description="Helical" evidence="1">
    <location>
        <begin position="6"/>
        <end position="25"/>
    </location>
</feature>
<gene>
    <name evidence="2" type="ORF">UX60_C0022G0011</name>
</gene>
<dbReference type="AlphaFoldDB" id="A0A0G1QEU0"/>
<accession>A0A0G1QEU0</accession>
<organism evidence="2 3">
    <name type="scientific">Berkelbacteria bacterium GW2011_GWA2_46_7</name>
    <dbReference type="NCBI Taxonomy" id="1618335"/>
    <lineage>
        <taxon>Bacteria</taxon>
        <taxon>Candidatus Berkelbacteria</taxon>
    </lineage>
</organism>
<keyword evidence="1" id="KW-0472">Membrane</keyword>
<comment type="caution">
    <text evidence="2">The sequence shown here is derived from an EMBL/GenBank/DDBJ whole genome shotgun (WGS) entry which is preliminary data.</text>
</comment>
<dbReference type="EMBL" id="LCMV01000022">
    <property type="protein sequence ID" value="KKU43546.1"/>
    <property type="molecule type" value="Genomic_DNA"/>
</dbReference>
<feature type="transmembrane region" description="Helical" evidence="1">
    <location>
        <begin position="46"/>
        <end position="66"/>
    </location>
</feature>
<evidence type="ECO:0000313" key="3">
    <source>
        <dbReference type="Proteomes" id="UP000034487"/>
    </source>
</evidence>
<protein>
    <submittedName>
        <fullName evidence="2">Uncharacterized protein</fullName>
    </submittedName>
</protein>
<proteinExistence type="predicted"/>
<sequence>MNMLILFVFWLGIPAFSLALAIFLGRRFCASAIKKPQRYSHDDATVVGWIAGCATLIVCLPSLWFIPVLNWLGEPVAIIAPNGVVRAVIDDRQLLLRWDRRIAGNRVIDLSPVDFTTSRVLQPISSNPKVRLLHYDVTVEAIGTPAARLAYMAKFGGFDTDGTFAPRDNMVGVEWGSYEKAADFISYSLYEFDEYNSRSLAEFYNPMDERQQERFVELLSSALNPQLGEFGLQVKSARFRFESSSATSASRP</sequence>
<keyword evidence="1" id="KW-0812">Transmembrane</keyword>
<evidence type="ECO:0000313" key="2">
    <source>
        <dbReference type="EMBL" id="KKU43546.1"/>
    </source>
</evidence>
<evidence type="ECO:0000256" key="1">
    <source>
        <dbReference type="SAM" id="Phobius"/>
    </source>
</evidence>
<name>A0A0G1QEU0_9BACT</name>
<reference evidence="2 3" key="1">
    <citation type="journal article" date="2015" name="Nature">
        <title>rRNA introns, odd ribosomes, and small enigmatic genomes across a large radiation of phyla.</title>
        <authorList>
            <person name="Brown C.T."/>
            <person name="Hug L.A."/>
            <person name="Thomas B.C."/>
            <person name="Sharon I."/>
            <person name="Castelle C.J."/>
            <person name="Singh A."/>
            <person name="Wilkins M.J."/>
            <person name="Williams K.H."/>
            <person name="Banfield J.F."/>
        </authorList>
    </citation>
    <scope>NUCLEOTIDE SEQUENCE [LARGE SCALE GENOMIC DNA]</scope>
</reference>